<dbReference type="InterPro" id="IPR005532">
    <property type="entry name" value="SUMF_dom"/>
</dbReference>
<dbReference type="Gene3D" id="3.90.1580.10">
    <property type="entry name" value="paralog of FGE (formylglycine-generating enzyme)"/>
    <property type="match status" value="1"/>
</dbReference>
<dbReference type="PROSITE" id="PS50837">
    <property type="entry name" value="NACHT"/>
    <property type="match status" value="1"/>
</dbReference>
<dbReference type="AlphaFoldDB" id="B4S8T5"/>
<dbReference type="SUPFAM" id="SSF52540">
    <property type="entry name" value="P-loop containing nucleoside triphosphate hydrolases"/>
    <property type="match status" value="2"/>
</dbReference>
<keyword evidence="3" id="KW-1185">Reference proteome</keyword>
<dbReference type="EMBL" id="CP001108">
    <property type="protein sequence ID" value="ACF46472.1"/>
    <property type="molecule type" value="Genomic_DNA"/>
</dbReference>
<evidence type="ECO:0000313" key="3">
    <source>
        <dbReference type="Proteomes" id="UP000002725"/>
    </source>
</evidence>
<protein>
    <recommendedName>
        <fullName evidence="1">NACHT domain-containing protein</fullName>
    </recommendedName>
</protein>
<dbReference type="InterPro" id="IPR051043">
    <property type="entry name" value="Sulfatase_Mod_Factor_Kinase"/>
</dbReference>
<dbReference type="SUPFAM" id="SSF56436">
    <property type="entry name" value="C-type lectin-like"/>
    <property type="match status" value="1"/>
</dbReference>
<dbReference type="KEGG" id="paa:Paes_1452"/>
<feature type="domain" description="NACHT" evidence="1">
    <location>
        <begin position="267"/>
        <end position="395"/>
    </location>
</feature>
<evidence type="ECO:0000259" key="1">
    <source>
        <dbReference type="PROSITE" id="PS50837"/>
    </source>
</evidence>
<dbReference type="eggNOG" id="COG5635">
    <property type="taxonomic scope" value="Bacteria"/>
</dbReference>
<dbReference type="InterPro" id="IPR042095">
    <property type="entry name" value="SUMF_sf"/>
</dbReference>
<name>B4S8T5_PROA2</name>
<dbReference type="GO" id="GO:0120147">
    <property type="term" value="F:formylglycine-generating oxidase activity"/>
    <property type="evidence" value="ECO:0007669"/>
    <property type="project" value="TreeGrafter"/>
</dbReference>
<dbReference type="InterPro" id="IPR016187">
    <property type="entry name" value="CTDL_fold"/>
</dbReference>
<organism evidence="2 3">
    <name type="scientific">Prosthecochloris aestuarii (strain DSM 271 / SK 413)</name>
    <dbReference type="NCBI Taxonomy" id="290512"/>
    <lineage>
        <taxon>Bacteria</taxon>
        <taxon>Pseudomonadati</taxon>
        <taxon>Chlorobiota</taxon>
        <taxon>Chlorobiia</taxon>
        <taxon>Chlorobiales</taxon>
        <taxon>Chlorobiaceae</taxon>
        <taxon>Prosthecochloris</taxon>
    </lineage>
</organism>
<dbReference type="Pfam" id="PF05729">
    <property type="entry name" value="NACHT"/>
    <property type="match status" value="1"/>
</dbReference>
<proteinExistence type="predicted"/>
<dbReference type="STRING" id="290512.Paes_1452"/>
<gene>
    <name evidence="2" type="ordered locus">Paes_1452</name>
</gene>
<dbReference type="Proteomes" id="UP000002725">
    <property type="component" value="Chromosome"/>
</dbReference>
<evidence type="ECO:0000313" key="2">
    <source>
        <dbReference type="EMBL" id="ACF46472.1"/>
    </source>
</evidence>
<dbReference type="Pfam" id="PF03781">
    <property type="entry name" value="FGE-sulfatase"/>
    <property type="match status" value="1"/>
</dbReference>
<dbReference type="PANTHER" id="PTHR23150:SF19">
    <property type="entry name" value="FORMYLGLYCINE-GENERATING ENZYME"/>
    <property type="match status" value="1"/>
</dbReference>
<dbReference type="Gene3D" id="3.40.50.300">
    <property type="entry name" value="P-loop containing nucleotide triphosphate hydrolases"/>
    <property type="match status" value="1"/>
</dbReference>
<dbReference type="RefSeq" id="WP_012506005.1">
    <property type="nucleotide sequence ID" value="NC_011059.1"/>
</dbReference>
<dbReference type="InterPro" id="IPR007111">
    <property type="entry name" value="NACHT_NTPase"/>
</dbReference>
<sequence>MPDKPHRIRILIASPSDVQEERKRAIEVIRQWNASQESVFLEAIDWETYAAPEGDGEPQEKINEQIVDRCDCAVGIFWTRIGTATKVAPGGAVEEIQRLEESGRKVMVYFSNLLMSRQAAKDPQFQRVDKYREEREKKSLCWSYGTHDDFEKYLYHHLNIQIPRWFPELFKSKTTVKRPSKTDFSDQQVWQKYCNKLRNELNTISLLGSSVIQPFPLQLKDIFVPLEMYGGSHESEAMKRCMVGPAKENVLTHRPEHVLKETYKKYKTLLVIGDPGSGKTTLTKYYALTCLEENPPVTLGFEGSVRVFYLPLRDLERNKKGYISLPSNLAAWSRRNNLDIKVRTFQEWLDSGISLVLLDGLDEVSDPEQRKEICRWIKQAQGTFDKARFVVTSRPTGYRQDDGITLDFDHQRVAVKDFSHSQQIQFLNNWYRAALLHEIRPEDLSEGEWEAQQSGEAERLATAMIEYFKKPENKGVRELAAVPMLLQIMAILWKERKFLPNRRQDLYSAALDYLLEYRDRVRDREPLLSAEDTRRVLAPVALWMQEVLSFDEADRKAMHEQMQQKLDKLEGNHNARDICRNLVDRTGVLVEHGKKTYMFRHKTFREYLAGVQLKEVWFEPDRIRTLVEHFGEESGWWDEVIKFFMAQSNEKIFDHFMRELFASSASVDFSPKQKKLLAQVIEESPEKRVDALCEALLNEKEISAYRQRSILDSLKSLNQAAALDNLHRFKKDGIALNQDINELAEDVIRSLEKVAGITRDDKKLTKADTATQEKTGEPERLIRNPYEHDAQYILIPGGKYLYSETKREVTVSDLYVAKYPVTNKQYRSFIDFLAGKPSLHDTKLALKTYKESLHDLAGSRDDSLKGFQEYLKEKQKLAGLFRSKYDDDRKFNKDDQPVVGVSWYAARAYCLWLTMLAGDKAEYRLPTEVEWEWAAGGRRDKPDEVLEVRSYPWGDTPEPSSKYANYDATEGATTPVGRYPDGATPEGLYDMAGNVWEWMENWYDDNTKRSKALRGGSWNFLADDLLCSARNIFDPLNRNYSFGFRVVRPSPLA</sequence>
<accession>B4S8T5</accession>
<reference evidence="2" key="1">
    <citation type="submission" date="2008-06" db="EMBL/GenBank/DDBJ databases">
        <title>Complete sequence of chromosome of Prosthecochloris aestuarii DSM 271.</title>
        <authorList>
            <consortium name="US DOE Joint Genome Institute"/>
            <person name="Lucas S."/>
            <person name="Copeland A."/>
            <person name="Lapidus A."/>
            <person name="Glavina del Rio T."/>
            <person name="Dalin E."/>
            <person name="Tice H."/>
            <person name="Bruce D."/>
            <person name="Goodwin L."/>
            <person name="Pitluck S."/>
            <person name="Schmutz J."/>
            <person name="Larimer F."/>
            <person name="Land M."/>
            <person name="Hauser L."/>
            <person name="Kyrpides N."/>
            <person name="Anderson I."/>
            <person name="Liu Z."/>
            <person name="Li T."/>
            <person name="Zhao F."/>
            <person name="Overmann J."/>
            <person name="Bryant D.A."/>
            <person name="Richardson P."/>
        </authorList>
    </citation>
    <scope>NUCLEOTIDE SEQUENCE [LARGE SCALE GENOMIC DNA]</scope>
    <source>
        <strain evidence="2">DSM 271</strain>
    </source>
</reference>
<dbReference type="InterPro" id="IPR027417">
    <property type="entry name" value="P-loop_NTPase"/>
</dbReference>
<dbReference type="PANTHER" id="PTHR23150">
    <property type="entry name" value="SULFATASE MODIFYING FACTOR 1, 2"/>
    <property type="match status" value="1"/>
</dbReference>
<dbReference type="eggNOG" id="COG1262">
    <property type="taxonomic scope" value="Bacteria"/>
</dbReference>
<dbReference type="HOGENOM" id="CLU_004327_0_0_10"/>